<dbReference type="GO" id="GO:0046983">
    <property type="term" value="F:protein dimerization activity"/>
    <property type="evidence" value="ECO:0007669"/>
    <property type="project" value="InterPro"/>
</dbReference>
<name>A0A3N4NI33_9FLAO</name>
<dbReference type="GO" id="GO:0005524">
    <property type="term" value="F:ATP binding"/>
    <property type="evidence" value="ECO:0007669"/>
    <property type="project" value="UniProtKB-KW"/>
</dbReference>
<evidence type="ECO:0000256" key="4">
    <source>
        <dbReference type="ARBA" id="ARBA00022679"/>
    </source>
</evidence>
<evidence type="ECO:0000256" key="6">
    <source>
        <dbReference type="ARBA" id="ARBA00022777"/>
    </source>
</evidence>
<evidence type="ECO:0000256" key="7">
    <source>
        <dbReference type="ARBA" id="ARBA00022840"/>
    </source>
</evidence>
<dbReference type="Pfam" id="PF02518">
    <property type="entry name" value="HATPase_c"/>
    <property type="match status" value="1"/>
</dbReference>
<evidence type="ECO:0000259" key="10">
    <source>
        <dbReference type="PROSITE" id="PS50109"/>
    </source>
</evidence>
<keyword evidence="7" id="KW-0067">ATP-binding</keyword>
<dbReference type="PANTHER" id="PTHR24421">
    <property type="entry name" value="NITRATE/NITRITE SENSOR PROTEIN NARX-RELATED"/>
    <property type="match status" value="1"/>
</dbReference>
<accession>A0A3N4NI33</accession>
<organism evidence="11 12">
    <name type="scientific">Aureibaculum marinum</name>
    <dbReference type="NCBI Taxonomy" id="2487930"/>
    <lineage>
        <taxon>Bacteria</taxon>
        <taxon>Pseudomonadati</taxon>
        <taxon>Bacteroidota</taxon>
        <taxon>Flavobacteriia</taxon>
        <taxon>Flavobacteriales</taxon>
        <taxon>Flavobacteriaceae</taxon>
        <taxon>Aureibaculum</taxon>
    </lineage>
</organism>
<keyword evidence="9" id="KW-0472">Membrane</keyword>
<evidence type="ECO:0000256" key="5">
    <source>
        <dbReference type="ARBA" id="ARBA00022741"/>
    </source>
</evidence>
<evidence type="ECO:0000313" key="12">
    <source>
        <dbReference type="Proteomes" id="UP000270856"/>
    </source>
</evidence>
<dbReference type="Pfam" id="PF07730">
    <property type="entry name" value="HisKA_3"/>
    <property type="match status" value="1"/>
</dbReference>
<sequence>MNNNSTTLILIASLTVVVLVVVIIIIFSIFQNRKIKFIFEQKAIKQKFDEELIKSQLETQEQTLQNISWELHDNVGQLLSVARMQLNIVQPNLSEEQKKIVQETGDIISKTLQEIRSLSKLLNPEVVKNIGLHESIQMEIDRFNRLKYIKASFEVNGTVTAINQEDEIILFRIIQEFLSNSVKHSKTKIMELKATYTSNFLIINIQDHGIGFNKHSIKKGSGLLNMESRAKLINSKFELKSEKNVGVSLTLTYPIQKTDV</sequence>
<dbReference type="Gene3D" id="1.20.5.1930">
    <property type="match status" value="1"/>
</dbReference>
<feature type="transmembrane region" description="Helical" evidence="9">
    <location>
        <begin position="6"/>
        <end position="30"/>
    </location>
</feature>
<dbReference type="EMBL" id="RPFJ01000014">
    <property type="protein sequence ID" value="RPD96024.1"/>
    <property type="molecule type" value="Genomic_DNA"/>
</dbReference>
<keyword evidence="9" id="KW-0812">Transmembrane</keyword>
<dbReference type="Proteomes" id="UP000270856">
    <property type="component" value="Unassembled WGS sequence"/>
</dbReference>
<evidence type="ECO:0000313" key="11">
    <source>
        <dbReference type="EMBL" id="RPD96024.1"/>
    </source>
</evidence>
<dbReference type="InterPro" id="IPR011712">
    <property type="entry name" value="Sig_transdc_His_kin_sub3_dim/P"/>
</dbReference>
<dbReference type="PANTHER" id="PTHR24421:SF10">
    <property type="entry name" value="NITRATE_NITRITE SENSOR PROTEIN NARQ"/>
    <property type="match status" value="1"/>
</dbReference>
<gene>
    <name evidence="11" type="ORF">EGM88_11195</name>
</gene>
<protein>
    <recommendedName>
        <fullName evidence="2">histidine kinase</fullName>
        <ecNumber evidence="2">2.7.13.3</ecNumber>
    </recommendedName>
</protein>
<evidence type="ECO:0000256" key="8">
    <source>
        <dbReference type="ARBA" id="ARBA00023012"/>
    </source>
</evidence>
<dbReference type="AlphaFoldDB" id="A0A3N4NI33"/>
<dbReference type="CDD" id="cd16917">
    <property type="entry name" value="HATPase_UhpB-NarQ-NarX-like"/>
    <property type="match status" value="1"/>
</dbReference>
<comment type="caution">
    <text evidence="11">The sequence shown here is derived from an EMBL/GenBank/DDBJ whole genome shotgun (WGS) entry which is preliminary data.</text>
</comment>
<dbReference type="InterPro" id="IPR005467">
    <property type="entry name" value="His_kinase_dom"/>
</dbReference>
<dbReference type="GO" id="GO:0000155">
    <property type="term" value="F:phosphorelay sensor kinase activity"/>
    <property type="evidence" value="ECO:0007669"/>
    <property type="project" value="InterPro"/>
</dbReference>
<keyword evidence="3" id="KW-0597">Phosphoprotein</keyword>
<keyword evidence="12" id="KW-1185">Reference proteome</keyword>
<dbReference type="RefSeq" id="WP_123898373.1">
    <property type="nucleotide sequence ID" value="NZ_RPFJ01000014.1"/>
</dbReference>
<keyword evidence="4" id="KW-0808">Transferase</keyword>
<evidence type="ECO:0000256" key="3">
    <source>
        <dbReference type="ARBA" id="ARBA00022553"/>
    </source>
</evidence>
<keyword evidence="8" id="KW-0902">Two-component regulatory system</keyword>
<dbReference type="OrthoDB" id="9760839at2"/>
<dbReference type="InterPro" id="IPR050482">
    <property type="entry name" value="Sensor_HK_TwoCompSys"/>
</dbReference>
<reference evidence="11 12" key="1">
    <citation type="submission" date="2018-11" db="EMBL/GenBank/DDBJ databases">
        <title>Aureibaculum marinum gen. nov., sp. nov., a member of the family Flavobacteriaceae isolated from the Bohai Sea.</title>
        <authorList>
            <person name="Ji X."/>
        </authorList>
    </citation>
    <scope>NUCLEOTIDE SEQUENCE [LARGE SCALE GENOMIC DNA]</scope>
    <source>
        <strain evidence="11 12">BH-SD17</strain>
    </source>
</reference>
<dbReference type="GO" id="GO:0016020">
    <property type="term" value="C:membrane"/>
    <property type="evidence" value="ECO:0007669"/>
    <property type="project" value="InterPro"/>
</dbReference>
<feature type="domain" description="Histidine kinase" evidence="10">
    <location>
        <begin position="66"/>
        <end position="257"/>
    </location>
</feature>
<dbReference type="EC" id="2.7.13.3" evidence="2"/>
<comment type="catalytic activity">
    <reaction evidence="1">
        <text>ATP + protein L-histidine = ADP + protein N-phospho-L-histidine.</text>
        <dbReference type="EC" id="2.7.13.3"/>
    </reaction>
</comment>
<keyword evidence="9" id="KW-1133">Transmembrane helix</keyword>
<keyword evidence="5" id="KW-0547">Nucleotide-binding</keyword>
<dbReference type="InterPro" id="IPR003594">
    <property type="entry name" value="HATPase_dom"/>
</dbReference>
<evidence type="ECO:0000256" key="9">
    <source>
        <dbReference type="SAM" id="Phobius"/>
    </source>
</evidence>
<dbReference type="InterPro" id="IPR036890">
    <property type="entry name" value="HATPase_C_sf"/>
</dbReference>
<keyword evidence="6 11" id="KW-0418">Kinase</keyword>
<proteinExistence type="predicted"/>
<dbReference type="SUPFAM" id="SSF55874">
    <property type="entry name" value="ATPase domain of HSP90 chaperone/DNA topoisomerase II/histidine kinase"/>
    <property type="match status" value="1"/>
</dbReference>
<evidence type="ECO:0000256" key="2">
    <source>
        <dbReference type="ARBA" id="ARBA00012438"/>
    </source>
</evidence>
<dbReference type="Gene3D" id="3.30.565.10">
    <property type="entry name" value="Histidine kinase-like ATPase, C-terminal domain"/>
    <property type="match status" value="1"/>
</dbReference>
<dbReference type="PROSITE" id="PS50109">
    <property type="entry name" value="HIS_KIN"/>
    <property type="match status" value="1"/>
</dbReference>
<evidence type="ECO:0000256" key="1">
    <source>
        <dbReference type="ARBA" id="ARBA00000085"/>
    </source>
</evidence>